<gene>
    <name evidence="1" type="ORF">BHE75_00566</name>
</gene>
<keyword evidence="2" id="KW-1185">Reference proteome</keyword>
<reference evidence="1 2" key="1">
    <citation type="submission" date="2016-09" db="EMBL/GenBank/DDBJ databases">
        <title>Metabolic pathway, cell adaptation mechanisms and a novel monoxygenase revealed through proteogenomic-transcription analysis of a Sphingomonas haloaromaticamans strain degrading the fungicide ortho-phenylphenol.</title>
        <authorList>
            <person name="Perruchon C."/>
            <person name="Papadopoulou E.S."/>
            <person name="Rousidou C."/>
            <person name="Vasileiadis S."/>
            <person name="Tanou G."/>
            <person name="Amoutzias G."/>
            <person name="Molassiotis A."/>
            <person name="Karpouzas D.G."/>
        </authorList>
    </citation>
    <scope>NUCLEOTIDE SEQUENCE [LARGE SCALE GENOMIC DNA]</scope>
    <source>
        <strain evidence="1 2">P3</strain>
    </source>
</reference>
<organism evidence="1 2">
    <name type="scientific">Edaphosphingomonas haloaromaticamans</name>
    <dbReference type="NCBI Taxonomy" id="653954"/>
    <lineage>
        <taxon>Bacteria</taxon>
        <taxon>Pseudomonadati</taxon>
        <taxon>Pseudomonadota</taxon>
        <taxon>Alphaproteobacteria</taxon>
        <taxon>Sphingomonadales</taxon>
        <taxon>Rhizorhabdaceae</taxon>
        <taxon>Edaphosphingomonas</taxon>
    </lineage>
</organism>
<evidence type="ECO:0000313" key="2">
    <source>
        <dbReference type="Proteomes" id="UP000179467"/>
    </source>
</evidence>
<name>A0A1S1H9T5_9SPHN</name>
<dbReference type="RefSeq" id="WP_139181616.1">
    <property type="nucleotide sequence ID" value="NZ_MIPT01000001.1"/>
</dbReference>
<evidence type="ECO:0000313" key="1">
    <source>
        <dbReference type="EMBL" id="OHT18592.1"/>
    </source>
</evidence>
<protein>
    <submittedName>
        <fullName evidence="1">Uncharacterized protein</fullName>
    </submittedName>
</protein>
<proteinExistence type="predicted"/>
<comment type="caution">
    <text evidence="1">The sequence shown here is derived from an EMBL/GenBank/DDBJ whole genome shotgun (WGS) entry which is preliminary data.</text>
</comment>
<dbReference type="OrthoDB" id="8481164at2"/>
<dbReference type="Proteomes" id="UP000179467">
    <property type="component" value="Unassembled WGS sequence"/>
</dbReference>
<sequence length="152" mass="16836">MFAGDGTPGVYMVGIEVLNIGVRPFHVSSVGWRTGWLWRGPKVLQYRFAIQNTSVMLNQKGGPHIVEPGRNEGFYTQIADMKQANYEASRAEMFKRKLPILGEAPIRAMVNITGRKPLMVKVSKELAYFLRTGEHAGTTDENGLTNTAPGKV</sequence>
<dbReference type="AlphaFoldDB" id="A0A1S1H9T5"/>
<dbReference type="EMBL" id="MIPT01000001">
    <property type="protein sequence ID" value="OHT18592.1"/>
    <property type="molecule type" value="Genomic_DNA"/>
</dbReference>
<accession>A0A1S1H9T5</accession>